<dbReference type="Proteomes" id="UP000176634">
    <property type="component" value="Unassembled WGS sequence"/>
</dbReference>
<dbReference type="InterPro" id="IPR027417">
    <property type="entry name" value="P-loop_NTPase"/>
</dbReference>
<evidence type="ECO:0000256" key="1">
    <source>
        <dbReference type="ARBA" id="ARBA00007733"/>
    </source>
</evidence>
<keyword evidence="7" id="KW-0963">Cytoplasm</keyword>
<feature type="domain" description="Tr-type G" evidence="9">
    <location>
        <begin position="165"/>
        <end position="340"/>
    </location>
</feature>
<dbReference type="FunFam" id="2.40.30.10:FF:000008">
    <property type="entry name" value="Translation initiation factor IF-2"/>
    <property type="match status" value="1"/>
</dbReference>
<comment type="function">
    <text evidence="7 8">One of the essential components for the initiation of protein synthesis. Protects formylmethionyl-tRNA from spontaneous hydrolysis and promotes its binding to the 30S ribosomal subunits. Also involved in the hydrolysis of GTP during the formation of the 70S ribosomal complex.</text>
</comment>
<dbReference type="GO" id="GO:0003743">
    <property type="term" value="F:translation initiation factor activity"/>
    <property type="evidence" value="ECO:0007669"/>
    <property type="project" value="UniProtKB-UniRule"/>
</dbReference>
<dbReference type="STRING" id="1798705.A2563_03890"/>
<dbReference type="PROSITE" id="PS51722">
    <property type="entry name" value="G_TR_2"/>
    <property type="match status" value="1"/>
</dbReference>
<sequence>MNVSELARQLRIHPQKLLQILPEFGFDIGAKAIKIDDRIAQQIQRQWKRIKFVMEEREMQEKEKQKELEKEARKSSGVTVNIADKLTVRELAELLQMPVTRLIMEFMKNGILATQNENIDRDTAVLVAQELGFTVAEGSGETTVVEETSHVENLQSILTEEGGVARPPVIVVMGHVDHGKTKLLDSIRSANVMAQEAGGITQHIGAYQVVWNNPKTKEKSPLTFIDTPGHEAFSVMRGRGAKVADIAVLVVAADDSVKPQTIEAINIIKAVKLPVVVAINKMDKEGADPKKVRADLSQHNILAEEWGGDVPMVEISAKNNLNIDKLLDILLLVADVHADEIKANPGRAAAGTIIEAHVDKGEGPVATVLVQTGTLKLNDPLVVNGEIYGKVRAMRDYKGENLKEAVPSCPVRILGFKVAPQVGDILDVGSAGTANLINIKEKRNIQSGAEKKVVSRTADPEEEEQKKVLNLVIKADTLGSLEAIIGSLDKIKNDEVGVRVVGKGLGNVSADDVSKAETTHAVICGFNVTPVLLAKNMIQDKNIQFLEFSVIYDLMDFVKVELKKLLNPEKIVIELGSLRVAAIFRTTKNSMIVGGRVESGKIKKDARARVRRNGEIIGTGKLAQLQSGKQTVNELPEGNEGGLQFDGKLKLEVGDVLEAYKEEEKEKKLILG</sequence>
<dbReference type="PRINTS" id="PR00315">
    <property type="entry name" value="ELONGATNFCT"/>
</dbReference>
<dbReference type="FunFam" id="3.40.50.10050:FF:000001">
    <property type="entry name" value="Translation initiation factor IF-2"/>
    <property type="match status" value="1"/>
</dbReference>
<dbReference type="FunFam" id="3.40.50.300:FF:000019">
    <property type="entry name" value="Translation initiation factor IF-2"/>
    <property type="match status" value="1"/>
</dbReference>
<dbReference type="NCBIfam" id="TIGR00487">
    <property type="entry name" value="IF-2"/>
    <property type="match status" value="1"/>
</dbReference>
<dbReference type="Pfam" id="PF04760">
    <property type="entry name" value="IF2_N"/>
    <property type="match status" value="1"/>
</dbReference>
<dbReference type="InterPro" id="IPR036925">
    <property type="entry name" value="TIF_IF2_dom3_sf"/>
</dbReference>
<dbReference type="Gene3D" id="3.40.50.300">
    <property type="entry name" value="P-loop containing nucleotide triphosphate hydrolases"/>
    <property type="match status" value="1"/>
</dbReference>
<dbReference type="PANTHER" id="PTHR43381">
    <property type="entry name" value="TRANSLATION INITIATION FACTOR IF-2-RELATED"/>
    <property type="match status" value="1"/>
</dbReference>
<dbReference type="Pfam" id="PF22042">
    <property type="entry name" value="EF-G_D2"/>
    <property type="match status" value="1"/>
</dbReference>
<evidence type="ECO:0000256" key="2">
    <source>
        <dbReference type="ARBA" id="ARBA00020675"/>
    </source>
</evidence>
<keyword evidence="5 7" id="KW-0648">Protein biosynthesis</keyword>
<dbReference type="GO" id="GO:0003924">
    <property type="term" value="F:GTPase activity"/>
    <property type="evidence" value="ECO:0007669"/>
    <property type="project" value="UniProtKB-UniRule"/>
</dbReference>
<dbReference type="InterPro" id="IPR023115">
    <property type="entry name" value="TIF_IF2_dom3"/>
</dbReference>
<dbReference type="GO" id="GO:0005525">
    <property type="term" value="F:GTP binding"/>
    <property type="evidence" value="ECO:0007669"/>
    <property type="project" value="UniProtKB-KW"/>
</dbReference>
<evidence type="ECO:0000313" key="11">
    <source>
        <dbReference type="Proteomes" id="UP000176634"/>
    </source>
</evidence>
<dbReference type="EMBL" id="MFRA01000005">
    <property type="protein sequence ID" value="OGH92783.1"/>
    <property type="molecule type" value="Genomic_DNA"/>
</dbReference>
<evidence type="ECO:0000256" key="5">
    <source>
        <dbReference type="ARBA" id="ARBA00022917"/>
    </source>
</evidence>
<name>A0A1F6PA00_9BACT</name>
<evidence type="ECO:0000313" key="10">
    <source>
        <dbReference type="EMBL" id="OGH92783.1"/>
    </source>
</evidence>
<dbReference type="InterPro" id="IPR015760">
    <property type="entry name" value="TIF_IF2"/>
</dbReference>
<evidence type="ECO:0000256" key="7">
    <source>
        <dbReference type="HAMAP-Rule" id="MF_00100"/>
    </source>
</evidence>
<dbReference type="GO" id="GO:0005737">
    <property type="term" value="C:cytoplasm"/>
    <property type="evidence" value="ECO:0007669"/>
    <property type="project" value="UniProtKB-SubCell"/>
</dbReference>
<dbReference type="InterPro" id="IPR044145">
    <property type="entry name" value="IF2_II"/>
</dbReference>
<evidence type="ECO:0000259" key="9">
    <source>
        <dbReference type="PROSITE" id="PS51722"/>
    </source>
</evidence>
<dbReference type="InterPro" id="IPR006847">
    <property type="entry name" value="IF2_N"/>
</dbReference>
<dbReference type="InterPro" id="IPR005225">
    <property type="entry name" value="Small_GTP-bd"/>
</dbReference>
<dbReference type="SUPFAM" id="SSF50447">
    <property type="entry name" value="Translation proteins"/>
    <property type="match status" value="2"/>
</dbReference>
<keyword evidence="3 7" id="KW-0396">Initiation factor</keyword>
<evidence type="ECO:0000256" key="6">
    <source>
        <dbReference type="ARBA" id="ARBA00023134"/>
    </source>
</evidence>
<gene>
    <name evidence="7" type="primary">infB</name>
    <name evidence="10" type="ORF">A2563_03890</name>
</gene>
<comment type="similarity">
    <text evidence="1 7 8">Belongs to the TRAFAC class translation factor GTPase superfamily. Classic translation factor GTPase family. IF-2 subfamily.</text>
</comment>
<feature type="binding site" evidence="7">
    <location>
        <begin position="174"/>
        <end position="181"/>
    </location>
    <ligand>
        <name>GTP</name>
        <dbReference type="ChEBI" id="CHEBI:37565"/>
    </ligand>
</feature>
<protein>
    <recommendedName>
        <fullName evidence="2 7">Translation initiation factor IF-2</fullName>
    </recommendedName>
</protein>
<comment type="caution">
    <text evidence="10">The sequence shown here is derived from an EMBL/GenBank/DDBJ whole genome shotgun (WGS) entry which is preliminary data.</text>
</comment>
<dbReference type="PANTHER" id="PTHR43381:SF5">
    <property type="entry name" value="TR-TYPE G DOMAIN-CONTAINING PROTEIN"/>
    <property type="match status" value="1"/>
</dbReference>
<dbReference type="InterPro" id="IPR000178">
    <property type="entry name" value="TF_IF2_bacterial-like"/>
</dbReference>
<comment type="caution">
    <text evidence="7">Lacks conserved residue(s) required for the propagation of feature annotation.</text>
</comment>
<keyword evidence="4 7" id="KW-0547">Nucleotide-binding</keyword>
<dbReference type="Gene3D" id="2.40.30.10">
    <property type="entry name" value="Translation factors"/>
    <property type="match status" value="2"/>
</dbReference>
<dbReference type="AlphaFoldDB" id="A0A1F6PA00"/>
<dbReference type="NCBIfam" id="TIGR00231">
    <property type="entry name" value="small_GTP"/>
    <property type="match status" value="1"/>
</dbReference>
<dbReference type="SUPFAM" id="SSF52540">
    <property type="entry name" value="P-loop containing nucleoside triphosphate hydrolases"/>
    <property type="match status" value="1"/>
</dbReference>
<comment type="subcellular location">
    <subcellularLocation>
        <location evidence="7">Cytoplasm</location>
    </subcellularLocation>
</comment>
<proteinExistence type="inferred from homology"/>
<dbReference type="HAMAP" id="MF_00100_B">
    <property type="entry name" value="IF_2_B"/>
    <property type="match status" value="1"/>
</dbReference>
<evidence type="ECO:0000256" key="3">
    <source>
        <dbReference type="ARBA" id="ARBA00022540"/>
    </source>
</evidence>
<feature type="binding site" evidence="7">
    <location>
        <begin position="226"/>
        <end position="230"/>
    </location>
    <ligand>
        <name>GTP</name>
        <dbReference type="ChEBI" id="CHEBI:37565"/>
    </ligand>
</feature>
<dbReference type="Gene3D" id="3.40.50.10050">
    <property type="entry name" value="Translation initiation factor IF- 2, domain 3"/>
    <property type="match status" value="1"/>
</dbReference>
<keyword evidence="6 7" id="KW-0342">GTP-binding</keyword>
<reference evidence="10 11" key="1">
    <citation type="journal article" date="2016" name="Nat. Commun.">
        <title>Thousands of microbial genomes shed light on interconnected biogeochemical processes in an aquifer system.</title>
        <authorList>
            <person name="Anantharaman K."/>
            <person name="Brown C.T."/>
            <person name="Hug L.A."/>
            <person name="Sharon I."/>
            <person name="Castelle C.J."/>
            <person name="Probst A.J."/>
            <person name="Thomas B.C."/>
            <person name="Singh A."/>
            <person name="Wilkins M.J."/>
            <person name="Karaoz U."/>
            <person name="Brodie E.L."/>
            <person name="Williams K.H."/>
            <person name="Hubbard S.S."/>
            <person name="Banfield J.F."/>
        </authorList>
    </citation>
    <scope>NUCLEOTIDE SEQUENCE [LARGE SCALE GENOMIC DNA]</scope>
</reference>
<feature type="binding site" evidence="7">
    <location>
        <begin position="280"/>
        <end position="283"/>
    </location>
    <ligand>
        <name>GTP</name>
        <dbReference type="ChEBI" id="CHEBI:37565"/>
    </ligand>
</feature>
<dbReference type="Pfam" id="PF00009">
    <property type="entry name" value="GTP_EFTU"/>
    <property type="match status" value="1"/>
</dbReference>
<evidence type="ECO:0000256" key="4">
    <source>
        <dbReference type="ARBA" id="ARBA00022741"/>
    </source>
</evidence>
<dbReference type="CDD" id="cd03702">
    <property type="entry name" value="IF2_mtIF2_II"/>
    <property type="match status" value="1"/>
</dbReference>
<dbReference type="InterPro" id="IPR000795">
    <property type="entry name" value="T_Tr_GTP-bd_dom"/>
</dbReference>
<dbReference type="Pfam" id="PF11987">
    <property type="entry name" value="IF-2"/>
    <property type="match status" value="1"/>
</dbReference>
<dbReference type="CDD" id="cd01887">
    <property type="entry name" value="IF2_eIF5B"/>
    <property type="match status" value="1"/>
</dbReference>
<dbReference type="InterPro" id="IPR053905">
    <property type="entry name" value="EF-G-like_DII"/>
</dbReference>
<organism evidence="10 11">
    <name type="scientific">Candidatus Magasanikbacteria bacterium RIFOXYD1_FULL_40_23</name>
    <dbReference type="NCBI Taxonomy" id="1798705"/>
    <lineage>
        <taxon>Bacteria</taxon>
        <taxon>Candidatus Magasanikiibacteriota</taxon>
    </lineage>
</organism>
<dbReference type="InterPro" id="IPR009000">
    <property type="entry name" value="Transl_B-barrel_sf"/>
</dbReference>
<accession>A0A1F6PA00</accession>
<dbReference type="SUPFAM" id="SSF52156">
    <property type="entry name" value="Initiation factor IF2/eIF5b, domain 3"/>
    <property type="match status" value="1"/>
</dbReference>
<evidence type="ECO:0000256" key="8">
    <source>
        <dbReference type="RuleBase" id="RU000644"/>
    </source>
</evidence>